<accession>A0A813TFI5</accession>
<protein>
    <recommendedName>
        <fullName evidence="1">MULE transposase domain-containing protein</fullName>
    </recommendedName>
</protein>
<name>A0A813TFI5_9BILA</name>
<keyword evidence="3" id="KW-1185">Reference proteome</keyword>
<dbReference type="Proteomes" id="UP000663870">
    <property type="component" value="Unassembled WGS sequence"/>
</dbReference>
<organism evidence="2 3">
    <name type="scientific">Rotaria sordida</name>
    <dbReference type="NCBI Taxonomy" id="392033"/>
    <lineage>
        <taxon>Eukaryota</taxon>
        <taxon>Metazoa</taxon>
        <taxon>Spiralia</taxon>
        <taxon>Gnathifera</taxon>
        <taxon>Rotifera</taxon>
        <taxon>Eurotatoria</taxon>
        <taxon>Bdelloidea</taxon>
        <taxon>Philodinida</taxon>
        <taxon>Philodinidae</taxon>
        <taxon>Rotaria</taxon>
    </lineage>
</organism>
<dbReference type="AlphaFoldDB" id="A0A813TFI5"/>
<proteinExistence type="predicted"/>
<dbReference type="GO" id="GO:0006355">
    <property type="term" value="P:regulation of DNA-templated transcription"/>
    <property type="evidence" value="ECO:0007669"/>
    <property type="project" value="InterPro"/>
</dbReference>
<feature type="domain" description="MULE transposase" evidence="1">
    <location>
        <begin position="197"/>
        <end position="296"/>
    </location>
</feature>
<dbReference type="Pfam" id="PF10551">
    <property type="entry name" value="MULE"/>
    <property type="match status" value="1"/>
</dbReference>
<dbReference type="PANTHER" id="PTHR31669">
    <property type="entry name" value="PROTEIN FAR1-RELATED SEQUENCE 10-RELATED"/>
    <property type="match status" value="1"/>
</dbReference>
<gene>
    <name evidence="2" type="ORF">JXQ802_LOCUS4762</name>
</gene>
<dbReference type="InterPro" id="IPR018289">
    <property type="entry name" value="MULE_transposase_dom"/>
</dbReference>
<dbReference type="InterPro" id="IPR031052">
    <property type="entry name" value="FHY3/FAR1"/>
</dbReference>
<sequence length="363" mass="42202">MSKSNWILLCVVNSIDDVTAVAKSHNVCQYRTNNLKDHTKYSFKCSQYRKNSSCNYELKAVVPDDDPNSITVMFKNTHNHSDRNQTSRLPSSLRQSVSKYVRAGLTEPQIRSSLAIDHPTIPVSSSKLTSLVQTERRKDRPEIFSVYDFRKWCNDHLDGTVPYSTFVPFYFINDVDDLFVLFTTKHLIQQIQSTPLLQIDATYKITWNELPLLVFGASDGNRHFHPFGVALVSDDESSSCYEHLFQSLQQLSIQELQKPYSPGFIMADGVLGITSAQQKIFPQAKRLMCWFHMIKKCRMHRNLVTKQQWDVIDKELHAVQLSFNDEIFNQGINLLMTEWRSDPSLNKFCDYFYEQWIEKLSNW</sequence>
<reference evidence="2" key="1">
    <citation type="submission" date="2021-02" db="EMBL/GenBank/DDBJ databases">
        <authorList>
            <person name="Nowell W R."/>
        </authorList>
    </citation>
    <scope>NUCLEOTIDE SEQUENCE</scope>
</reference>
<evidence type="ECO:0000259" key="1">
    <source>
        <dbReference type="Pfam" id="PF10551"/>
    </source>
</evidence>
<dbReference type="PANTHER" id="PTHR31669:SF251">
    <property type="entry name" value="PROTEIN FAR1-RELATED SEQUENCE"/>
    <property type="match status" value="1"/>
</dbReference>
<comment type="caution">
    <text evidence="2">The sequence shown here is derived from an EMBL/GenBank/DDBJ whole genome shotgun (WGS) entry which is preliminary data.</text>
</comment>
<evidence type="ECO:0000313" key="3">
    <source>
        <dbReference type="Proteomes" id="UP000663870"/>
    </source>
</evidence>
<evidence type="ECO:0000313" key="2">
    <source>
        <dbReference type="EMBL" id="CAF0811900.1"/>
    </source>
</evidence>
<dbReference type="EMBL" id="CAJNOL010000068">
    <property type="protein sequence ID" value="CAF0811900.1"/>
    <property type="molecule type" value="Genomic_DNA"/>
</dbReference>